<proteinExistence type="predicted"/>
<gene>
    <name evidence="2" type="ORF">NDU88_004317</name>
</gene>
<name>A0AAV7LUA3_PLEWA</name>
<sequence length="98" mass="10852">MAAGPARVFQRPRWLSHSRRACRAPGTRTTSVGELQSWGGVWQDRRPLEERQTVPPEERGTALGSEPHELFGSEHFFALCLWATPAVSGVRPSVPGVF</sequence>
<organism evidence="2 3">
    <name type="scientific">Pleurodeles waltl</name>
    <name type="common">Iberian ribbed newt</name>
    <dbReference type="NCBI Taxonomy" id="8319"/>
    <lineage>
        <taxon>Eukaryota</taxon>
        <taxon>Metazoa</taxon>
        <taxon>Chordata</taxon>
        <taxon>Craniata</taxon>
        <taxon>Vertebrata</taxon>
        <taxon>Euteleostomi</taxon>
        <taxon>Amphibia</taxon>
        <taxon>Batrachia</taxon>
        <taxon>Caudata</taxon>
        <taxon>Salamandroidea</taxon>
        <taxon>Salamandridae</taxon>
        <taxon>Pleurodelinae</taxon>
        <taxon>Pleurodeles</taxon>
    </lineage>
</organism>
<feature type="region of interest" description="Disordered" evidence="1">
    <location>
        <begin position="45"/>
        <end position="66"/>
    </location>
</feature>
<accession>A0AAV7LUA3</accession>
<comment type="caution">
    <text evidence="2">The sequence shown here is derived from an EMBL/GenBank/DDBJ whole genome shotgun (WGS) entry which is preliminary data.</text>
</comment>
<evidence type="ECO:0000313" key="3">
    <source>
        <dbReference type="Proteomes" id="UP001066276"/>
    </source>
</evidence>
<evidence type="ECO:0000313" key="2">
    <source>
        <dbReference type="EMBL" id="KAJ1091190.1"/>
    </source>
</evidence>
<dbReference type="Proteomes" id="UP001066276">
    <property type="component" value="Chromosome 11"/>
</dbReference>
<protein>
    <submittedName>
        <fullName evidence="2">Uncharacterized protein</fullName>
    </submittedName>
</protein>
<evidence type="ECO:0000256" key="1">
    <source>
        <dbReference type="SAM" id="MobiDB-lite"/>
    </source>
</evidence>
<dbReference type="EMBL" id="JANPWB010000015">
    <property type="protein sequence ID" value="KAJ1091190.1"/>
    <property type="molecule type" value="Genomic_DNA"/>
</dbReference>
<keyword evidence="3" id="KW-1185">Reference proteome</keyword>
<reference evidence="2" key="1">
    <citation type="journal article" date="2022" name="bioRxiv">
        <title>Sequencing and chromosome-scale assembly of the giantPleurodeles waltlgenome.</title>
        <authorList>
            <person name="Brown T."/>
            <person name="Elewa A."/>
            <person name="Iarovenko S."/>
            <person name="Subramanian E."/>
            <person name="Araus A.J."/>
            <person name="Petzold A."/>
            <person name="Susuki M."/>
            <person name="Suzuki K.-i.T."/>
            <person name="Hayashi T."/>
            <person name="Toyoda A."/>
            <person name="Oliveira C."/>
            <person name="Osipova E."/>
            <person name="Leigh N.D."/>
            <person name="Simon A."/>
            <person name="Yun M.H."/>
        </authorList>
    </citation>
    <scope>NUCLEOTIDE SEQUENCE</scope>
    <source>
        <strain evidence="2">20211129_DDA</strain>
        <tissue evidence="2">Liver</tissue>
    </source>
</reference>
<dbReference type="AlphaFoldDB" id="A0AAV7LUA3"/>